<feature type="region of interest" description="Disordered" evidence="3">
    <location>
        <begin position="19"/>
        <end position="141"/>
    </location>
</feature>
<proteinExistence type="predicted"/>
<dbReference type="Gene3D" id="2.30.30.40">
    <property type="entry name" value="SH3 Domains"/>
    <property type="match status" value="1"/>
</dbReference>
<feature type="compositionally biased region" description="Polar residues" evidence="3">
    <location>
        <begin position="310"/>
        <end position="320"/>
    </location>
</feature>
<protein>
    <submittedName>
        <fullName evidence="5">SH3 domain protein</fullName>
    </submittedName>
</protein>
<feature type="compositionally biased region" description="Basic and acidic residues" evidence="3">
    <location>
        <begin position="332"/>
        <end position="343"/>
    </location>
</feature>
<evidence type="ECO:0000313" key="5">
    <source>
        <dbReference type="EMBL" id="EAS06946.1"/>
    </source>
</evidence>
<dbReference type="CDD" id="cd00174">
    <property type="entry name" value="SH3"/>
    <property type="match status" value="1"/>
</dbReference>
<sequence>MIVAIALCDFSQEIMNYSQKASQENKSQKTEDQMKAQNEDSPKIKEDSENNSQQQSIKLDETQGKDEKANEQNENNKEKKEQDNLNSIEQNKQSQNDTPDLKEAQNDEQKKDVDQQSQNEQQNQTKQEQNETQQQDNQTQQMQYLSFKKDDRIIVKYQHPNGWWWGCQLGIRDPKDGYFPSSYVKFSHQIGDDFDDSEKQIGEHEIENMGWNEYAQYAKKNAFDQEVDQQYEKFINESVDKKEQDLQKYLNPGIKGYKKVKIDPSQQDSYKNIQGSYFSQEGDAVYIPIKSQDPLDRAYRQLNHYFNYDSWNDQMNQQRQSKSKPNPNKKKEKNENKFLQKIK</sequence>
<feature type="compositionally biased region" description="Polar residues" evidence="3">
    <location>
        <begin position="85"/>
        <end position="98"/>
    </location>
</feature>
<name>Q24GR1_TETTS</name>
<organism evidence="5 6">
    <name type="scientific">Tetrahymena thermophila (strain SB210)</name>
    <dbReference type="NCBI Taxonomy" id="312017"/>
    <lineage>
        <taxon>Eukaryota</taxon>
        <taxon>Sar</taxon>
        <taxon>Alveolata</taxon>
        <taxon>Ciliophora</taxon>
        <taxon>Intramacronucleata</taxon>
        <taxon>Oligohymenophorea</taxon>
        <taxon>Hymenostomatida</taxon>
        <taxon>Tetrahymenina</taxon>
        <taxon>Tetrahymenidae</taxon>
        <taxon>Tetrahymena</taxon>
    </lineage>
</organism>
<gene>
    <name evidence="5" type="ORF">TTHERM_00976500</name>
</gene>
<dbReference type="SUPFAM" id="SSF50044">
    <property type="entry name" value="SH3-domain"/>
    <property type="match status" value="1"/>
</dbReference>
<dbReference type="InParanoid" id="Q24GR1"/>
<evidence type="ECO:0000256" key="1">
    <source>
        <dbReference type="ARBA" id="ARBA00022443"/>
    </source>
</evidence>
<evidence type="ECO:0000259" key="4">
    <source>
        <dbReference type="PROSITE" id="PS50002"/>
    </source>
</evidence>
<feature type="domain" description="SH3" evidence="4">
    <location>
        <begin position="118"/>
        <end position="189"/>
    </location>
</feature>
<keyword evidence="1 2" id="KW-0728">SH3 domain</keyword>
<evidence type="ECO:0000313" key="6">
    <source>
        <dbReference type="Proteomes" id="UP000009168"/>
    </source>
</evidence>
<dbReference type="KEGG" id="tet:TTHERM_00976500"/>
<evidence type="ECO:0000256" key="2">
    <source>
        <dbReference type="PROSITE-ProRule" id="PRU00192"/>
    </source>
</evidence>
<feature type="region of interest" description="Disordered" evidence="3">
    <location>
        <begin position="310"/>
        <end position="343"/>
    </location>
</feature>
<dbReference type="AlphaFoldDB" id="Q24GR1"/>
<dbReference type="Proteomes" id="UP000009168">
    <property type="component" value="Unassembled WGS sequence"/>
</dbReference>
<dbReference type="PROSITE" id="PS50002">
    <property type="entry name" value="SH3"/>
    <property type="match status" value="1"/>
</dbReference>
<dbReference type="GeneID" id="7830013"/>
<dbReference type="InterPro" id="IPR036028">
    <property type="entry name" value="SH3-like_dom_sf"/>
</dbReference>
<feature type="compositionally biased region" description="Low complexity" evidence="3">
    <location>
        <begin position="115"/>
        <end position="141"/>
    </location>
</feature>
<feature type="compositionally biased region" description="Basic and acidic residues" evidence="3">
    <location>
        <begin position="99"/>
        <end position="114"/>
    </location>
</feature>
<dbReference type="InterPro" id="IPR001452">
    <property type="entry name" value="SH3_domain"/>
</dbReference>
<dbReference type="RefSeq" id="XP_001027188.1">
    <property type="nucleotide sequence ID" value="XM_001027188.1"/>
</dbReference>
<dbReference type="Pfam" id="PF07653">
    <property type="entry name" value="SH3_2"/>
    <property type="match status" value="1"/>
</dbReference>
<dbReference type="OrthoDB" id="10681519at2759"/>
<accession>Q24GR1</accession>
<evidence type="ECO:0000256" key="3">
    <source>
        <dbReference type="SAM" id="MobiDB-lite"/>
    </source>
</evidence>
<dbReference type="EMBL" id="GG662254">
    <property type="protein sequence ID" value="EAS06946.1"/>
    <property type="molecule type" value="Genomic_DNA"/>
</dbReference>
<dbReference type="SMART" id="SM00326">
    <property type="entry name" value="SH3"/>
    <property type="match status" value="1"/>
</dbReference>
<reference evidence="6" key="1">
    <citation type="journal article" date="2006" name="PLoS Biol.">
        <title>Macronuclear genome sequence of the ciliate Tetrahymena thermophila, a model eukaryote.</title>
        <authorList>
            <person name="Eisen J.A."/>
            <person name="Coyne R.S."/>
            <person name="Wu M."/>
            <person name="Wu D."/>
            <person name="Thiagarajan M."/>
            <person name="Wortman J.R."/>
            <person name="Badger J.H."/>
            <person name="Ren Q."/>
            <person name="Amedeo P."/>
            <person name="Jones K.M."/>
            <person name="Tallon L.J."/>
            <person name="Delcher A.L."/>
            <person name="Salzberg S.L."/>
            <person name="Silva J.C."/>
            <person name="Haas B.J."/>
            <person name="Majoros W.H."/>
            <person name="Farzad M."/>
            <person name="Carlton J.M."/>
            <person name="Smith R.K. Jr."/>
            <person name="Garg J."/>
            <person name="Pearlman R.E."/>
            <person name="Karrer K.M."/>
            <person name="Sun L."/>
            <person name="Manning G."/>
            <person name="Elde N.C."/>
            <person name="Turkewitz A.P."/>
            <person name="Asai D.J."/>
            <person name="Wilkes D.E."/>
            <person name="Wang Y."/>
            <person name="Cai H."/>
            <person name="Collins K."/>
            <person name="Stewart B.A."/>
            <person name="Lee S.R."/>
            <person name="Wilamowska K."/>
            <person name="Weinberg Z."/>
            <person name="Ruzzo W.L."/>
            <person name="Wloga D."/>
            <person name="Gaertig J."/>
            <person name="Frankel J."/>
            <person name="Tsao C.-C."/>
            <person name="Gorovsky M.A."/>
            <person name="Keeling P.J."/>
            <person name="Waller R.F."/>
            <person name="Patron N.J."/>
            <person name="Cherry J.M."/>
            <person name="Stover N.A."/>
            <person name="Krieger C.J."/>
            <person name="del Toro C."/>
            <person name="Ryder H.F."/>
            <person name="Williamson S.C."/>
            <person name="Barbeau R.A."/>
            <person name="Hamilton E.P."/>
            <person name="Orias E."/>
        </authorList>
    </citation>
    <scope>NUCLEOTIDE SEQUENCE [LARGE SCALE GENOMIC DNA]</scope>
    <source>
        <strain evidence="6">SB210</strain>
    </source>
</reference>
<feature type="compositionally biased region" description="Basic and acidic residues" evidence="3">
    <location>
        <begin position="26"/>
        <end position="48"/>
    </location>
</feature>
<feature type="compositionally biased region" description="Basic and acidic residues" evidence="3">
    <location>
        <begin position="58"/>
        <end position="83"/>
    </location>
</feature>
<keyword evidence="6" id="KW-1185">Reference proteome</keyword>
<dbReference type="HOGENOM" id="CLU_810090_0_0_1"/>